<accession>A0A840V0Z2</accession>
<dbReference type="Proteomes" id="UP000557717">
    <property type="component" value="Unassembled WGS sequence"/>
</dbReference>
<evidence type="ECO:0000256" key="1">
    <source>
        <dbReference type="SAM" id="SignalP"/>
    </source>
</evidence>
<dbReference type="RefSeq" id="WP_184018028.1">
    <property type="nucleotide sequence ID" value="NZ_JACHFD010000008.1"/>
</dbReference>
<reference evidence="2 3" key="1">
    <citation type="submission" date="2020-08" db="EMBL/GenBank/DDBJ databases">
        <title>Genomic Encyclopedia of Type Strains, Phase IV (KMG-IV): sequencing the most valuable type-strain genomes for metagenomic binning, comparative biology and taxonomic classification.</title>
        <authorList>
            <person name="Goeker M."/>
        </authorList>
    </citation>
    <scope>NUCLEOTIDE SEQUENCE [LARGE SCALE GENOMIC DNA]</scope>
    <source>
        <strain evidence="2 3">YC6886</strain>
    </source>
</reference>
<organism evidence="2 3">
    <name type="scientific">Haloferula luteola</name>
    <dbReference type="NCBI Taxonomy" id="595692"/>
    <lineage>
        <taxon>Bacteria</taxon>
        <taxon>Pseudomonadati</taxon>
        <taxon>Verrucomicrobiota</taxon>
        <taxon>Verrucomicrobiia</taxon>
        <taxon>Verrucomicrobiales</taxon>
        <taxon>Verrucomicrobiaceae</taxon>
        <taxon>Haloferula</taxon>
    </lineage>
</organism>
<dbReference type="EMBL" id="JACHFD010000008">
    <property type="protein sequence ID" value="MBB5351662.1"/>
    <property type="molecule type" value="Genomic_DNA"/>
</dbReference>
<evidence type="ECO:0008006" key="4">
    <source>
        <dbReference type="Google" id="ProtNLM"/>
    </source>
</evidence>
<evidence type="ECO:0000313" key="3">
    <source>
        <dbReference type="Proteomes" id="UP000557717"/>
    </source>
</evidence>
<keyword evidence="3" id="KW-1185">Reference proteome</keyword>
<proteinExistence type="predicted"/>
<comment type="caution">
    <text evidence="2">The sequence shown here is derived from an EMBL/GenBank/DDBJ whole genome shotgun (WGS) entry which is preliminary data.</text>
</comment>
<gene>
    <name evidence="2" type="ORF">HNR46_001901</name>
</gene>
<keyword evidence="1" id="KW-0732">Signal</keyword>
<evidence type="ECO:0000313" key="2">
    <source>
        <dbReference type="EMBL" id="MBB5351662.1"/>
    </source>
</evidence>
<protein>
    <recommendedName>
        <fullName evidence="4">PEP-CTERM protein-sorting domain-containing protein</fullName>
    </recommendedName>
</protein>
<sequence length="229" mass="23501">MKPILRAMWLLSAASVAPLHAATVFADDFSETDGTEISGKAPDVGSAWTGTAPTIVAGTYDSTGAGRGTFGNFTVALGAGQVLTLTYDSMVPNGGAFFTTGWAGVSLYAGGSERLFTGDSGVDTIWSVDQAAVLGLNLSSPGDSTEITSVTLQYYYDTGAWAFSTTSGVNLSGTGLAFEAFDQIRIANGSGGDIRIDNLNVDISAVPEPSASLFAGLSVLGLGFLRRRA</sequence>
<dbReference type="AlphaFoldDB" id="A0A840V0Z2"/>
<name>A0A840V0Z2_9BACT</name>
<feature type="chain" id="PRO_5032314622" description="PEP-CTERM protein-sorting domain-containing protein" evidence="1">
    <location>
        <begin position="22"/>
        <end position="229"/>
    </location>
</feature>
<feature type="signal peptide" evidence="1">
    <location>
        <begin position="1"/>
        <end position="21"/>
    </location>
</feature>